<sequence length="79" mass="8614">QAYESEVAGMLTKALDARQCQVIAQSGGCAGGSFSISIESEQFRGKSRLQCQRMVQEVIKEEIAKWHAVTIKTKVPEAA</sequence>
<reference evidence="3" key="1">
    <citation type="submission" date="2021-02" db="EMBL/GenBank/DDBJ databases">
        <authorList>
            <person name="Dougan E. K."/>
            <person name="Rhodes N."/>
            <person name="Thang M."/>
            <person name="Chan C."/>
        </authorList>
    </citation>
    <scope>NUCLEOTIDE SEQUENCE</scope>
</reference>
<evidence type="ECO:0008006" key="5">
    <source>
        <dbReference type="Google" id="ProtNLM"/>
    </source>
</evidence>
<comment type="similarity">
    <text evidence="1 2">Belongs to the BolA/IbaG family.</text>
</comment>
<dbReference type="AlphaFoldDB" id="A0A813JRM4"/>
<dbReference type="GO" id="GO:0005759">
    <property type="term" value="C:mitochondrial matrix"/>
    <property type="evidence" value="ECO:0007669"/>
    <property type="project" value="TreeGrafter"/>
</dbReference>
<name>A0A813JRM4_POLGL</name>
<protein>
    <recommendedName>
        <fullName evidence="5">BolA-like protein</fullName>
    </recommendedName>
</protein>
<gene>
    <name evidence="3" type="ORF">PGLA2088_LOCUS23051</name>
</gene>
<dbReference type="PIRSF" id="PIRSF003113">
    <property type="entry name" value="BolA"/>
    <property type="match status" value="1"/>
</dbReference>
<evidence type="ECO:0000256" key="2">
    <source>
        <dbReference type="RuleBase" id="RU003860"/>
    </source>
</evidence>
<comment type="caution">
    <text evidence="3">The sequence shown here is derived from an EMBL/GenBank/DDBJ whole genome shotgun (WGS) entry which is preliminary data.</text>
</comment>
<accession>A0A813JRM4</accession>
<dbReference type="Proteomes" id="UP000626109">
    <property type="component" value="Unassembled WGS sequence"/>
</dbReference>
<dbReference type="InterPro" id="IPR036065">
    <property type="entry name" value="BolA-like_sf"/>
</dbReference>
<dbReference type="EMBL" id="CAJNNW010026092">
    <property type="protein sequence ID" value="CAE8682654.1"/>
    <property type="molecule type" value="Genomic_DNA"/>
</dbReference>
<dbReference type="Pfam" id="PF01722">
    <property type="entry name" value="BolA"/>
    <property type="match status" value="1"/>
</dbReference>
<dbReference type="PANTHER" id="PTHR46188">
    <property type="entry name" value="BOLA-LIKE PROTEIN 3"/>
    <property type="match status" value="1"/>
</dbReference>
<dbReference type="PANTHER" id="PTHR46188:SF1">
    <property type="entry name" value="BOLA-LIKE PROTEIN 3"/>
    <property type="match status" value="1"/>
</dbReference>
<dbReference type="Gene3D" id="3.30.300.90">
    <property type="entry name" value="BolA-like"/>
    <property type="match status" value="1"/>
</dbReference>
<proteinExistence type="inferred from homology"/>
<dbReference type="InterPro" id="IPR002634">
    <property type="entry name" value="BolA"/>
</dbReference>
<evidence type="ECO:0000256" key="1">
    <source>
        <dbReference type="ARBA" id="ARBA00005578"/>
    </source>
</evidence>
<dbReference type="InterPro" id="IPR052275">
    <property type="entry name" value="Mt_Fe-S_assembly_factor"/>
</dbReference>
<evidence type="ECO:0000313" key="3">
    <source>
        <dbReference type="EMBL" id="CAE8682654.1"/>
    </source>
</evidence>
<feature type="non-terminal residue" evidence="3">
    <location>
        <position position="1"/>
    </location>
</feature>
<evidence type="ECO:0000313" key="4">
    <source>
        <dbReference type="Proteomes" id="UP000626109"/>
    </source>
</evidence>
<dbReference type="SUPFAM" id="SSF82657">
    <property type="entry name" value="BolA-like"/>
    <property type="match status" value="1"/>
</dbReference>
<organism evidence="3 4">
    <name type="scientific">Polarella glacialis</name>
    <name type="common">Dinoflagellate</name>
    <dbReference type="NCBI Taxonomy" id="89957"/>
    <lineage>
        <taxon>Eukaryota</taxon>
        <taxon>Sar</taxon>
        <taxon>Alveolata</taxon>
        <taxon>Dinophyceae</taxon>
        <taxon>Suessiales</taxon>
        <taxon>Suessiaceae</taxon>
        <taxon>Polarella</taxon>
    </lineage>
</organism>